<sequence>MNETNRGKNGIDSLQRNRKHSDFSMNYFNMKDVEENIARCQKLFEEVDSAQKVAKENHSLYIKKKPINDIQN</sequence>
<dbReference type="Proteomes" id="UP000243200">
    <property type="component" value="Unassembled WGS sequence"/>
</dbReference>
<evidence type="ECO:0000313" key="2">
    <source>
        <dbReference type="Proteomes" id="UP000243200"/>
    </source>
</evidence>
<accession>A0A1C3KHJ5</accession>
<evidence type="ECO:0000313" key="1">
    <source>
        <dbReference type="EMBL" id="SBT73191.1"/>
    </source>
</evidence>
<reference evidence="1 2" key="1">
    <citation type="submission" date="2016-06" db="EMBL/GenBank/DDBJ databases">
        <authorList>
            <consortium name="Pathogen Informatics"/>
        </authorList>
    </citation>
    <scope>NUCLEOTIDE SEQUENCE [LARGE SCALE GENOMIC DNA]</scope>
</reference>
<proteinExistence type="predicted"/>
<dbReference type="AlphaFoldDB" id="A0A1C3KHJ5"/>
<name>A0A1C3KHJ5_PLAOA</name>
<organism evidence="1 2">
    <name type="scientific">Plasmodium ovale</name>
    <name type="common">malaria parasite P. ovale</name>
    <dbReference type="NCBI Taxonomy" id="36330"/>
    <lineage>
        <taxon>Eukaryota</taxon>
        <taxon>Sar</taxon>
        <taxon>Alveolata</taxon>
        <taxon>Apicomplexa</taxon>
        <taxon>Aconoidasida</taxon>
        <taxon>Haemosporida</taxon>
        <taxon>Plasmodiidae</taxon>
        <taxon>Plasmodium</taxon>
        <taxon>Plasmodium (Plasmodium)</taxon>
    </lineage>
</organism>
<dbReference type="VEuPathDB" id="PlasmoDB:POWCR01_000090200"/>
<gene>
    <name evidence="1" type="primary">PowCR01_000090200</name>
    <name evidence="1" type="ORF">POWCR01_000090200</name>
</gene>
<dbReference type="EMBL" id="FLRJ01000271">
    <property type="protein sequence ID" value="SBT73191.1"/>
    <property type="molecule type" value="Genomic_DNA"/>
</dbReference>
<protein>
    <submittedName>
        <fullName evidence="1">Uncharacterized protein</fullName>
    </submittedName>
</protein>